<dbReference type="InterPro" id="IPR050697">
    <property type="entry name" value="Adenylyl/Guanylyl_Cyclase_3/4"/>
</dbReference>
<dbReference type="AlphaFoldDB" id="A0A939BMJ3"/>
<dbReference type="EMBL" id="JAFBDQ010000006">
    <property type="protein sequence ID" value="MBM7556670.1"/>
    <property type="molecule type" value="Genomic_DNA"/>
</dbReference>
<dbReference type="RefSeq" id="WP_204701445.1">
    <property type="nucleotide sequence ID" value="NZ_JAFBDQ010000006.1"/>
</dbReference>
<evidence type="ECO:0000256" key="2">
    <source>
        <dbReference type="SAM" id="Phobius"/>
    </source>
</evidence>
<keyword evidence="2" id="KW-0472">Membrane</keyword>
<dbReference type="PANTHER" id="PTHR43081">
    <property type="entry name" value="ADENYLATE CYCLASE, TERMINAL-DIFFERENTIATION SPECIFIC-RELATED"/>
    <property type="match status" value="1"/>
</dbReference>
<comment type="caution">
    <text evidence="4">The sequence shown here is derived from an EMBL/GenBank/DDBJ whole genome shotgun (WGS) entry which is preliminary data.</text>
</comment>
<proteinExistence type="inferred from homology"/>
<keyword evidence="2" id="KW-1133">Transmembrane helix</keyword>
<dbReference type="SUPFAM" id="SSF55073">
    <property type="entry name" value="Nucleotide cyclase"/>
    <property type="match status" value="1"/>
</dbReference>
<evidence type="ECO:0000256" key="1">
    <source>
        <dbReference type="ARBA" id="ARBA00005381"/>
    </source>
</evidence>
<feature type="transmembrane region" description="Helical" evidence="2">
    <location>
        <begin position="341"/>
        <end position="361"/>
    </location>
</feature>
<comment type="similarity">
    <text evidence="1">Belongs to the adenylyl cyclase class-3 family.</text>
</comment>
<keyword evidence="2" id="KW-0812">Transmembrane</keyword>
<gene>
    <name evidence="4" type="ORF">JOC47_001521</name>
</gene>
<dbReference type="GO" id="GO:0009190">
    <property type="term" value="P:cyclic nucleotide biosynthetic process"/>
    <property type="evidence" value="ECO:0007669"/>
    <property type="project" value="InterPro"/>
</dbReference>
<accession>A0A939BMJ3</accession>
<dbReference type="Gene3D" id="3.30.70.1230">
    <property type="entry name" value="Nucleotide cyclase"/>
    <property type="match status" value="1"/>
</dbReference>
<dbReference type="Pfam" id="PF05226">
    <property type="entry name" value="CHASE2"/>
    <property type="match status" value="1"/>
</dbReference>
<dbReference type="CDD" id="cd07302">
    <property type="entry name" value="CHD"/>
    <property type="match status" value="1"/>
</dbReference>
<feature type="domain" description="Guanylate cyclase" evidence="3">
    <location>
        <begin position="403"/>
        <end position="528"/>
    </location>
</feature>
<evidence type="ECO:0000313" key="4">
    <source>
        <dbReference type="EMBL" id="MBM7556670.1"/>
    </source>
</evidence>
<dbReference type="PANTHER" id="PTHR43081:SF1">
    <property type="entry name" value="ADENYLATE CYCLASE, TERMINAL-DIFFERENTIATION SPECIFIC"/>
    <property type="match status" value="1"/>
</dbReference>
<dbReference type="SMART" id="SM01080">
    <property type="entry name" value="CHASE2"/>
    <property type="match status" value="1"/>
</dbReference>
<evidence type="ECO:0000259" key="3">
    <source>
        <dbReference type="PROSITE" id="PS50125"/>
    </source>
</evidence>
<dbReference type="EC" id="4.6.1.1" evidence="4"/>
<reference evidence="4" key="1">
    <citation type="submission" date="2021-01" db="EMBL/GenBank/DDBJ databases">
        <title>Genomic Encyclopedia of Type Strains, Phase IV (KMG-IV): sequencing the most valuable type-strain genomes for metagenomic binning, comparative biology and taxonomic classification.</title>
        <authorList>
            <person name="Goeker M."/>
        </authorList>
    </citation>
    <scope>NUCLEOTIDE SEQUENCE</scope>
    <source>
        <strain evidence="4">DSM 23230</strain>
    </source>
</reference>
<keyword evidence="4" id="KW-0456">Lyase</keyword>
<keyword evidence="5" id="KW-1185">Reference proteome</keyword>
<dbReference type="InterPro" id="IPR029787">
    <property type="entry name" value="Nucleotide_cyclase"/>
</dbReference>
<feature type="transmembrane region" description="Helical" evidence="2">
    <location>
        <begin position="289"/>
        <end position="306"/>
    </location>
</feature>
<sequence>MRRYINYYTIGILIGLLIIILFSFNWIQNLELITYDYRMVLKSQFQFNTQEEIVVVTIDDQSIEKLGTWPWARRYHAQLITKLNQAGAKTIAFDILFQNIRDDDEVLAQAIAEANNVILPYKLDISAYRNTFDFSDTEYRVNDIKYPVDEFRKNTAEMGYLNLLTDHEGTIRRLHLLNHEGSKPFAISIAEDYSKQSKVFQNDELLLDFKAAQGYFKEISYYQVLNNNFNPELFQDKIVLIGAKGNSFQDYLATPLAAIKGYLPGVMIHATIIDNYLEDSFMQQLETPVIYLLTILFSTLIAWIYYQLSPIYSLVTSILILISVVIINLAIFVYFNFFVPLLPFALAVIINLIISLLSWYLKIEKRRSKLKTTLGRYLAPEVIKEVLQLSEENYLQGQRKNITVLFVDINSFTKFSEKHSSQEVVTLLNKYLTLITEETFAHAGTLDKFLGDGVMIFFNAPTKQTNHAIKAVNLAIDLQNKIQDDPELPLSISIGINTGPAVIGNIGSTKRSDYTAIGDVVNTAARIEGITPGNEIYIGDGTWQKLGNKFEVQLKSKVHLKGKSQNQSIYRIFY</sequence>
<dbReference type="PROSITE" id="PS50125">
    <property type="entry name" value="GUANYLATE_CYCLASE_2"/>
    <property type="match status" value="1"/>
</dbReference>
<dbReference type="GO" id="GO:0035556">
    <property type="term" value="P:intracellular signal transduction"/>
    <property type="evidence" value="ECO:0007669"/>
    <property type="project" value="InterPro"/>
</dbReference>
<dbReference type="Pfam" id="PF00211">
    <property type="entry name" value="Guanylate_cyc"/>
    <property type="match status" value="1"/>
</dbReference>
<dbReference type="SMART" id="SM00044">
    <property type="entry name" value="CYCc"/>
    <property type="match status" value="1"/>
</dbReference>
<protein>
    <submittedName>
        <fullName evidence="4">Adenylate cyclase</fullName>
        <ecNumber evidence="4">4.6.1.1</ecNumber>
    </submittedName>
</protein>
<dbReference type="InterPro" id="IPR001054">
    <property type="entry name" value="A/G_cyclase"/>
</dbReference>
<dbReference type="InterPro" id="IPR007890">
    <property type="entry name" value="CHASE2"/>
</dbReference>
<feature type="transmembrane region" description="Helical" evidence="2">
    <location>
        <begin position="313"/>
        <end position="335"/>
    </location>
</feature>
<dbReference type="Proteomes" id="UP000774000">
    <property type="component" value="Unassembled WGS sequence"/>
</dbReference>
<dbReference type="GO" id="GO:0004016">
    <property type="term" value="F:adenylate cyclase activity"/>
    <property type="evidence" value="ECO:0007669"/>
    <property type="project" value="UniProtKB-EC"/>
</dbReference>
<evidence type="ECO:0000313" key="5">
    <source>
        <dbReference type="Proteomes" id="UP000774000"/>
    </source>
</evidence>
<organism evidence="4 5">
    <name type="scientific">Halanaerobacter jeridensis</name>
    <dbReference type="NCBI Taxonomy" id="706427"/>
    <lineage>
        <taxon>Bacteria</taxon>
        <taxon>Bacillati</taxon>
        <taxon>Bacillota</taxon>
        <taxon>Clostridia</taxon>
        <taxon>Halanaerobiales</taxon>
        <taxon>Halobacteroidaceae</taxon>
        <taxon>Halanaerobacter</taxon>
    </lineage>
</organism>
<name>A0A939BMJ3_9FIRM</name>
<feature type="transmembrane region" description="Helical" evidence="2">
    <location>
        <begin position="7"/>
        <end position="27"/>
    </location>
</feature>